<dbReference type="EMBL" id="CAJVSB020000666">
    <property type="protein sequence ID" value="CAH2057393.1"/>
    <property type="molecule type" value="Genomic_DNA"/>
</dbReference>
<dbReference type="PANTHER" id="PTHR31225">
    <property type="entry name" value="OS04G0344100 PROTEIN-RELATED"/>
    <property type="match status" value="1"/>
</dbReference>
<comment type="cofactor">
    <cofactor evidence="1">
        <name>Mg(2+)</name>
        <dbReference type="ChEBI" id="CHEBI:18420"/>
    </cofactor>
</comment>
<accession>A0AAU9S8G4</accession>
<keyword evidence="7" id="KW-1185">Reference proteome</keyword>
<feature type="domain" description="Terpene synthase metal-binding" evidence="5">
    <location>
        <begin position="113"/>
        <end position="227"/>
    </location>
</feature>
<sequence>MPRLSSSSYPENMVTTFLKAFLSLYEASYLALEGENILDEARAFTSVYLKGLQRKINSGLMEEVNHALELPRHYRMFRPEARWYLNANDKRRDANRVLLDLAKLDFNMVQSILQSELQDVARVGMVECFFWAAGMVFEPQLNECRKGLAKVVALLTTIDDVYDVYGSLEELQLFTHAVERWDLDALETLRDYMKPCFLTLYNTVNEMAQETHEEQSVNTMPHHLSRAVATGVVLLTHAYFLLSKDITKNSLENLDLFHPLLLDSSLIFRLCNDLDTSKAELEGRICKFIIVLHEGERVSEEVARKHIRSLTDETWKKMNKHRLANDSPFGKLFTEMAINLARNAECAYQKGDGHRDPDTHAKNRISSVVFQPLELTE</sequence>
<dbReference type="GO" id="GO:0016114">
    <property type="term" value="P:terpenoid biosynthetic process"/>
    <property type="evidence" value="ECO:0007669"/>
    <property type="project" value="InterPro"/>
</dbReference>
<evidence type="ECO:0000313" key="6">
    <source>
        <dbReference type="EMBL" id="CAH2057393.1"/>
    </source>
</evidence>
<dbReference type="Gene3D" id="1.50.10.130">
    <property type="entry name" value="Terpene synthase, N-terminal domain"/>
    <property type="match status" value="1"/>
</dbReference>
<keyword evidence="3" id="KW-0460">Magnesium</keyword>
<name>A0AAU9S8G4_THLAR</name>
<organism evidence="6 7">
    <name type="scientific">Thlaspi arvense</name>
    <name type="common">Field penny-cress</name>
    <dbReference type="NCBI Taxonomy" id="13288"/>
    <lineage>
        <taxon>Eukaryota</taxon>
        <taxon>Viridiplantae</taxon>
        <taxon>Streptophyta</taxon>
        <taxon>Embryophyta</taxon>
        <taxon>Tracheophyta</taxon>
        <taxon>Spermatophyta</taxon>
        <taxon>Magnoliopsida</taxon>
        <taxon>eudicotyledons</taxon>
        <taxon>Gunneridae</taxon>
        <taxon>Pentapetalae</taxon>
        <taxon>rosids</taxon>
        <taxon>malvids</taxon>
        <taxon>Brassicales</taxon>
        <taxon>Brassicaceae</taxon>
        <taxon>Thlaspideae</taxon>
        <taxon>Thlaspi</taxon>
    </lineage>
</organism>
<dbReference type="SUPFAM" id="SSF48239">
    <property type="entry name" value="Terpenoid cyclases/Protein prenyltransferases"/>
    <property type="match status" value="1"/>
</dbReference>
<dbReference type="InterPro" id="IPR050148">
    <property type="entry name" value="Terpene_synthase-like"/>
</dbReference>
<keyword evidence="2" id="KW-0479">Metal-binding</keyword>
<evidence type="ECO:0000256" key="3">
    <source>
        <dbReference type="ARBA" id="ARBA00022842"/>
    </source>
</evidence>
<dbReference type="Pfam" id="PF03936">
    <property type="entry name" value="Terpene_synth_C"/>
    <property type="match status" value="2"/>
</dbReference>
<proteinExistence type="predicted"/>
<dbReference type="PANTHER" id="PTHR31225:SF252">
    <property type="entry name" value="TERPENE SYNTHASE 12-RELATED"/>
    <property type="match status" value="1"/>
</dbReference>
<evidence type="ECO:0000256" key="1">
    <source>
        <dbReference type="ARBA" id="ARBA00001946"/>
    </source>
</evidence>
<dbReference type="AlphaFoldDB" id="A0AAU9S8G4"/>
<dbReference type="InterPro" id="IPR001906">
    <property type="entry name" value="Terpene_synth_N"/>
</dbReference>
<dbReference type="InterPro" id="IPR005630">
    <property type="entry name" value="Terpene_synthase_metal-bd"/>
</dbReference>
<dbReference type="InterPro" id="IPR008930">
    <property type="entry name" value="Terpenoid_cyclase/PrenylTrfase"/>
</dbReference>
<protein>
    <submittedName>
        <fullName evidence="6">Uncharacterized protein</fullName>
    </submittedName>
</protein>
<dbReference type="InterPro" id="IPR036965">
    <property type="entry name" value="Terpene_synth_N_sf"/>
</dbReference>
<dbReference type="Proteomes" id="UP000836841">
    <property type="component" value="Unassembled WGS sequence"/>
</dbReference>
<dbReference type="Gene3D" id="1.10.600.10">
    <property type="entry name" value="Farnesyl Diphosphate Synthase"/>
    <property type="match status" value="2"/>
</dbReference>
<dbReference type="SUPFAM" id="SSF48576">
    <property type="entry name" value="Terpenoid synthases"/>
    <property type="match status" value="1"/>
</dbReference>
<feature type="domain" description="Terpene synthase N-terminal" evidence="4">
    <location>
        <begin position="16"/>
        <end position="68"/>
    </location>
</feature>
<evidence type="ECO:0000313" key="7">
    <source>
        <dbReference type="Proteomes" id="UP000836841"/>
    </source>
</evidence>
<comment type="caution">
    <text evidence="6">The sequence shown here is derived from an EMBL/GenBank/DDBJ whole genome shotgun (WGS) entry which is preliminary data.</text>
</comment>
<dbReference type="Pfam" id="PF01397">
    <property type="entry name" value="Terpene_synth"/>
    <property type="match status" value="1"/>
</dbReference>
<dbReference type="InterPro" id="IPR008949">
    <property type="entry name" value="Isoprenoid_synthase_dom_sf"/>
</dbReference>
<evidence type="ECO:0000259" key="4">
    <source>
        <dbReference type="Pfam" id="PF01397"/>
    </source>
</evidence>
<gene>
    <name evidence="6" type="ORF">TAV2_LOCUS12165</name>
</gene>
<reference evidence="6 7" key="1">
    <citation type="submission" date="2022-03" db="EMBL/GenBank/DDBJ databases">
        <authorList>
            <person name="Nunn A."/>
            <person name="Chopra R."/>
            <person name="Nunn A."/>
            <person name="Contreras Garrido A."/>
        </authorList>
    </citation>
    <scope>NUCLEOTIDE SEQUENCE [LARGE SCALE GENOMIC DNA]</scope>
</reference>
<feature type="domain" description="Terpene synthase metal-binding" evidence="5">
    <location>
        <begin position="230"/>
        <end position="317"/>
    </location>
</feature>
<dbReference type="GO" id="GO:0000287">
    <property type="term" value="F:magnesium ion binding"/>
    <property type="evidence" value="ECO:0007669"/>
    <property type="project" value="InterPro"/>
</dbReference>
<evidence type="ECO:0000259" key="5">
    <source>
        <dbReference type="Pfam" id="PF03936"/>
    </source>
</evidence>
<evidence type="ECO:0000256" key="2">
    <source>
        <dbReference type="ARBA" id="ARBA00022723"/>
    </source>
</evidence>
<dbReference type="GO" id="GO:0010333">
    <property type="term" value="F:terpene synthase activity"/>
    <property type="evidence" value="ECO:0007669"/>
    <property type="project" value="InterPro"/>
</dbReference>